<keyword evidence="3" id="KW-1185">Reference proteome</keyword>
<comment type="caution">
    <text evidence="2">The sequence shown here is derived from an EMBL/GenBank/DDBJ whole genome shotgun (WGS) entry which is preliminary data.</text>
</comment>
<dbReference type="Pfam" id="PF05899">
    <property type="entry name" value="Cupin_3"/>
    <property type="match status" value="1"/>
</dbReference>
<sequence>MSSVTAGLLADAATLLLTHEAVPLEQVVAGMPTTGYATIDESDALEIGVWEMSIGAMSDVEVDETFVVIAGAATLEVLEPELAAIELAPGSVVRLTAGMKTVWTVREPLRKIYFAS</sequence>
<dbReference type="Gene3D" id="2.60.120.10">
    <property type="entry name" value="Jelly Rolls"/>
    <property type="match status" value="1"/>
</dbReference>
<organism evidence="2 3">
    <name type="scientific">Microbacterium marmarense</name>
    <dbReference type="NCBI Taxonomy" id="3122051"/>
    <lineage>
        <taxon>Bacteria</taxon>
        <taxon>Bacillati</taxon>
        <taxon>Actinomycetota</taxon>
        <taxon>Actinomycetes</taxon>
        <taxon>Micrococcales</taxon>
        <taxon>Microbacteriaceae</taxon>
        <taxon>Microbacterium</taxon>
    </lineage>
</organism>
<dbReference type="PANTHER" id="PTHR40943">
    <property type="entry name" value="CYTOPLASMIC PROTEIN-RELATED"/>
    <property type="match status" value="1"/>
</dbReference>
<feature type="domain" description="(S)-ureidoglycine aminohydrolase cupin" evidence="1">
    <location>
        <begin position="41"/>
        <end position="113"/>
    </location>
</feature>
<name>A0ABU8LXE1_9MICO</name>
<gene>
    <name evidence="2" type="ORF">WDU96_12995</name>
</gene>
<proteinExistence type="predicted"/>
<evidence type="ECO:0000313" key="2">
    <source>
        <dbReference type="EMBL" id="MEJ1156519.1"/>
    </source>
</evidence>
<reference evidence="2 3" key="1">
    <citation type="submission" date="2024-02" db="EMBL/GenBank/DDBJ databases">
        <authorList>
            <person name="Saticioglu I.B."/>
        </authorList>
    </citation>
    <scope>NUCLEOTIDE SEQUENCE [LARGE SCALE GENOMIC DNA]</scope>
    <source>
        <strain evidence="2 3">Mu-86</strain>
    </source>
</reference>
<evidence type="ECO:0000259" key="1">
    <source>
        <dbReference type="Pfam" id="PF05899"/>
    </source>
</evidence>
<dbReference type="EMBL" id="JBBDGL010000005">
    <property type="protein sequence ID" value="MEJ1156519.1"/>
    <property type="molecule type" value="Genomic_DNA"/>
</dbReference>
<dbReference type="PANTHER" id="PTHR40943:SF1">
    <property type="entry name" value="CYTOPLASMIC PROTEIN"/>
    <property type="match status" value="1"/>
</dbReference>
<dbReference type="InterPro" id="IPR011051">
    <property type="entry name" value="RmlC_Cupin_sf"/>
</dbReference>
<dbReference type="Proteomes" id="UP001368654">
    <property type="component" value="Unassembled WGS sequence"/>
</dbReference>
<dbReference type="InterPro" id="IPR014710">
    <property type="entry name" value="RmlC-like_jellyroll"/>
</dbReference>
<accession>A0ABU8LXE1</accession>
<dbReference type="RefSeq" id="WP_337338957.1">
    <property type="nucleotide sequence ID" value="NZ_JBBDGL010000005.1"/>
</dbReference>
<protein>
    <submittedName>
        <fullName evidence="2">Cupin domain-containing protein</fullName>
    </submittedName>
</protein>
<dbReference type="InterPro" id="IPR008579">
    <property type="entry name" value="UGlyAH_Cupin_dom"/>
</dbReference>
<evidence type="ECO:0000313" key="3">
    <source>
        <dbReference type="Proteomes" id="UP001368654"/>
    </source>
</evidence>
<dbReference type="SUPFAM" id="SSF51182">
    <property type="entry name" value="RmlC-like cupins"/>
    <property type="match status" value="1"/>
</dbReference>